<reference evidence="1 2" key="1">
    <citation type="submission" date="2021-06" db="EMBL/GenBank/DDBJ databases">
        <title>Caerostris darwini draft genome.</title>
        <authorList>
            <person name="Kono N."/>
            <person name="Arakawa K."/>
        </authorList>
    </citation>
    <scope>NUCLEOTIDE SEQUENCE [LARGE SCALE GENOMIC DNA]</scope>
</reference>
<comment type="caution">
    <text evidence="1">The sequence shown here is derived from an EMBL/GenBank/DDBJ whole genome shotgun (WGS) entry which is preliminary data.</text>
</comment>
<evidence type="ECO:0000313" key="1">
    <source>
        <dbReference type="EMBL" id="GIY35152.1"/>
    </source>
</evidence>
<name>A0AAV4SNY3_9ARAC</name>
<keyword evidence="2" id="KW-1185">Reference proteome</keyword>
<accession>A0AAV4SNY3</accession>
<sequence>MILTLHCFKGNVRKRLGKVIQQLSSRVNVCSVPIDEGQLSFQCPFALAYPHVQMTFLPSITKLENRDIPTLQHRGHHYKFVVEDKQLTTKLSSKVFLNNLNSAVLTTDWDIE</sequence>
<evidence type="ECO:0000313" key="2">
    <source>
        <dbReference type="Proteomes" id="UP001054837"/>
    </source>
</evidence>
<proteinExistence type="predicted"/>
<dbReference type="EMBL" id="BPLQ01008142">
    <property type="protein sequence ID" value="GIY35152.1"/>
    <property type="molecule type" value="Genomic_DNA"/>
</dbReference>
<dbReference type="Proteomes" id="UP001054837">
    <property type="component" value="Unassembled WGS sequence"/>
</dbReference>
<dbReference type="AlphaFoldDB" id="A0AAV4SNY3"/>
<organism evidence="1 2">
    <name type="scientific">Caerostris darwini</name>
    <dbReference type="NCBI Taxonomy" id="1538125"/>
    <lineage>
        <taxon>Eukaryota</taxon>
        <taxon>Metazoa</taxon>
        <taxon>Ecdysozoa</taxon>
        <taxon>Arthropoda</taxon>
        <taxon>Chelicerata</taxon>
        <taxon>Arachnida</taxon>
        <taxon>Araneae</taxon>
        <taxon>Araneomorphae</taxon>
        <taxon>Entelegynae</taxon>
        <taxon>Araneoidea</taxon>
        <taxon>Araneidae</taxon>
        <taxon>Caerostris</taxon>
    </lineage>
</organism>
<protein>
    <submittedName>
        <fullName evidence="1">Uncharacterized protein</fullName>
    </submittedName>
</protein>
<gene>
    <name evidence="1" type="ORF">CDAR_207021</name>
</gene>